<accession>A0ABD0LUV7</accession>
<feature type="domain" description="Protein kinase" evidence="7">
    <location>
        <begin position="468"/>
        <end position="718"/>
    </location>
</feature>
<evidence type="ECO:0000313" key="8">
    <source>
        <dbReference type="EMBL" id="KAK7503389.1"/>
    </source>
</evidence>
<evidence type="ECO:0000256" key="6">
    <source>
        <dbReference type="SAM" id="MobiDB-lite"/>
    </source>
</evidence>
<dbReference type="PANTHER" id="PTHR44329">
    <property type="entry name" value="SERINE/THREONINE-PROTEIN KINASE TNNI3K-RELATED"/>
    <property type="match status" value="1"/>
</dbReference>
<dbReference type="SUPFAM" id="SSF56112">
    <property type="entry name" value="Protein kinase-like (PK-like)"/>
    <property type="match status" value="2"/>
</dbReference>
<keyword evidence="3" id="KW-0418">Kinase</keyword>
<dbReference type="GO" id="GO:0005524">
    <property type="term" value="F:ATP binding"/>
    <property type="evidence" value="ECO:0007669"/>
    <property type="project" value="UniProtKB-UniRule"/>
</dbReference>
<keyword evidence="1" id="KW-0808">Transferase</keyword>
<name>A0ABD0LUV7_9CAEN</name>
<dbReference type="InterPro" id="IPR000719">
    <property type="entry name" value="Prot_kinase_dom"/>
</dbReference>
<dbReference type="Gene3D" id="1.10.510.10">
    <property type="entry name" value="Transferase(Phosphotransferase) domain 1"/>
    <property type="match status" value="3"/>
</dbReference>
<evidence type="ECO:0000256" key="4">
    <source>
        <dbReference type="ARBA" id="ARBA00022840"/>
    </source>
</evidence>
<gene>
    <name evidence="8" type="ORF">BaRGS_00005310</name>
</gene>
<feature type="domain" description="Protein kinase" evidence="7">
    <location>
        <begin position="63"/>
        <end position="374"/>
    </location>
</feature>
<keyword evidence="4 5" id="KW-0067">ATP-binding</keyword>
<feature type="region of interest" description="Disordered" evidence="6">
    <location>
        <begin position="1"/>
        <end position="39"/>
    </location>
</feature>
<evidence type="ECO:0000256" key="1">
    <source>
        <dbReference type="ARBA" id="ARBA00022679"/>
    </source>
</evidence>
<evidence type="ECO:0000259" key="7">
    <source>
        <dbReference type="PROSITE" id="PS50011"/>
    </source>
</evidence>
<proteinExistence type="predicted"/>
<evidence type="ECO:0000256" key="5">
    <source>
        <dbReference type="PROSITE-ProRule" id="PRU10141"/>
    </source>
</evidence>
<dbReference type="Proteomes" id="UP001519460">
    <property type="component" value="Unassembled WGS sequence"/>
</dbReference>
<dbReference type="CDD" id="cd00180">
    <property type="entry name" value="PKc"/>
    <property type="match status" value="1"/>
</dbReference>
<dbReference type="InterPro" id="IPR011009">
    <property type="entry name" value="Kinase-like_dom_sf"/>
</dbReference>
<dbReference type="Pfam" id="PF00069">
    <property type="entry name" value="Pkinase"/>
    <property type="match status" value="2"/>
</dbReference>
<dbReference type="InterPro" id="IPR051681">
    <property type="entry name" value="Ser/Thr_Kinases-Pseudokinases"/>
</dbReference>
<keyword evidence="2 5" id="KW-0547">Nucleotide-binding</keyword>
<dbReference type="PROSITE" id="PS50011">
    <property type="entry name" value="PROTEIN_KINASE_DOM"/>
    <property type="match status" value="2"/>
</dbReference>
<keyword evidence="9" id="KW-1185">Reference proteome</keyword>
<evidence type="ECO:0000256" key="2">
    <source>
        <dbReference type="ARBA" id="ARBA00022741"/>
    </source>
</evidence>
<reference evidence="8 9" key="1">
    <citation type="journal article" date="2023" name="Sci. Data">
        <title>Genome assembly of the Korean intertidal mud-creeper Batillaria attramentaria.</title>
        <authorList>
            <person name="Patra A.K."/>
            <person name="Ho P.T."/>
            <person name="Jun S."/>
            <person name="Lee S.J."/>
            <person name="Kim Y."/>
            <person name="Won Y.J."/>
        </authorList>
    </citation>
    <scope>NUCLEOTIDE SEQUENCE [LARGE SCALE GENOMIC DNA]</scope>
    <source>
        <strain evidence="8">Wonlab-2016</strain>
    </source>
</reference>
<dbReference type="EMBL" id="JACVVK020000020">
    <property type="protein sequence ID" value="KAK7503389.1"/>
    <property type="molecule type" value="Genomic_DNA"/>
</dbReference>
<protein>
    <recommendedName>
        <fullName evidence="7">Protein kinase domain-containing protein</fullName>
    </recommendedName>
</protein>
<feature type="compositionally biased region" description="Basic and acidic residues" evidence="6">
    <location>
        <begin position="15"/>
        <end position="35"/>
    </location>
</feature>
<evidence type="ECO:0000256" key="3">
    <source>
        <dbReference type="ARBA" id="ARBA00022777"/>
    </source>
</evidence>
<comment type="caution">
    <text evidence="8">The sequence shown here is derived from an EMBL/GenBank/DDBJ whole genome shotgun (WGS) entry which is preliminary data.</text>
</comment>
<feature type="binding site" evidence="5">
    <location>
        <position position="92"/>
    </location>
    <ligand>
        <name>ATP</name>
        <dbReference type="ChEBI" id="CHEBI:30616"/>
    </ligand>
</feature>
<organism evidence="8 9">
    <name type="scientific">Batillaria attramentaria</name>
    <dbReference type="NCBI Taxonomy" id="370345"/>
    <lineage>
        <taxon>Eukaryota</taxon>
        <taxon>Metazoa</taxon>
        <taxon>Spiralia</taxon>
        <taxon>Lophotrochozoa</taxon>
        <taxon>Mollusca</taxon>
        <taxon>Gastropoda</taxon>
        <taxon>Caenogastropoda</taxon>
        <taxon>Sorbeoconcha</taxon>
        <taxon>Cerithioidea</taxon>
        <taxon>Batillariidae</taxon>
        <taxon>Batillaria</taxon>
    </lineage>
</organism>
<dbReference type="PANTHER" id="PTHR44329:SF288">
    <property type="entry name" value="MITOGEN-ACTIVATED PROTEIN KINASE KINASE KINASE 20"/>
    <property type="match status" value="1"/>
</dbReference>
<dbReference type="InterPro" id="IPR017441">
    <property type="entry name" value="Protein_kinase_ATP_BS"/>
</dbReference>
<dbReference type="AlphaFoldDB" id="A0ABD0LUV7"/>
<dbReference type="GO" id="GO:0016301">
    <property type="term" value="F:kinase activity"/>
    <property type="evidence" value="ECO:0007669"/>
    <property type="project" value="UniProtKB-KW"/>
</dbReference>
<dbReference type="PROSITE" id="PS00107">
    <property type="entry name" value="PROTEIN_KINASE_ATP"/>
    <property type="match status" value="1"/>
</dbReference>
<evidence type="ECO:0000313" key="9">
    <source>
        <dbReference type="Proteomes" id="UP001519460"/>
    </source>
</evidence>
<sequence length="725" mass="81422">MFSKRLFQAAAKGSKQTEKDANKPKKELECDRENGADPPATLTGAFHTRLLHELDVLHYGDWRAQNWFLGSGAFAEVHLGRLAATGECVAVKRFSDSSVTSIEREIRIHKYMEQFIPNTPRILGLLPSGRSLQNVSLVFEYVANSQTLHDWKTSEAPVSRIQWLSVVLQMAETLEVMHRKCVLHNDLHSDNVLIAMPGEEAKFAAPSTACGFQRLDRTDSESDEDEVEAEDEGWLSRILSQSGDRALPKVTFIDFGHATFRRGKFFSFDYDSESKSFRHLAPEVLENSYTSRAADVFSLGHQLQDVAEAMNCSALAAIAEECLHEEAGLRPHIRSVVHSLRRLFLQTWRRLTSTNFWDDPELSSTSPPFAFPLIRHLQSTEEPSFPFENYRQHCRHAASGKYFRNCRSSDESVPCRMATGYTETYSTNYRGARNFKPDCSPHSLEDRILALALPYLASTDVKNVYKKANKQLLLSESERGSISVAELTRSGHMVVVKQFTRSSFPEVRYEALINLYLNDTGWVPRFYGVAPRGSWSLRRLGIVQELFAEGVTLGDVLKSGKPVGFAGRVALAVRLSSMLADVHSRYILLNNFNVHNILCLCKDQSHCLDVKIIDVGASCGCDGKILDGDRSYLSEFAYLAPEVRNKQLTSYASDVYSLCVALLDVLDVNVLTKDTNISTVHEVNELLDFTVKWSDVSTACLADDVSLRPTAADLKDFFSQFDTMQ</sequence>